<dbReference type="InterPro" id="IPR056300">
    <property type="entry name" value="SusG-like_C"/>
</dbReference>
<evidence type="ECO:0000256" key="3">
    <source>
        <dbReference type="ARBA" id="ARBA00022490"/>
    </source>
</evidence>
<dbReference type="FunFam" id="3.20.20.80:FF:000014">
    <property type="entry name" value="Alpha,alpha-phosphotrehalase"/>
    <property type="match status" value="1"/>
</dbReference>
<evidence type="ECO:0000259" key="6">
    <source>
        <dbReference type="SMART" id="SM00642"/>
    </source>
</evidence>
<keyword evidence="3" id="KW-0963">Cytoplasm</keyword>
<feature type="domain" description="Glycosyl hydrolase family 13 catalytic" evidence="6">
    <location>
        <begin position="13"/>
        <end position="419"/>
    </location>
</feature>
<proteinExistence type="inferred from homology"/>
<name>A0A231VCS4_THETR</name>
<dbReference type="Pfam" id="PF23915">
    <property type="entry name" value="SusG_C"/>
    <property type="match status" value="1"/>
</dbReference>
<comment type="subcellular location">
    <subcellularLocation>
        <location evidence="1">Cytoplasm</location>
    </subcellularLocation>
</comment>
<comment type="similarity">
    <text evidence="2">Belongs to the glycosyl hydrolase 13 family.</text>
</comment>
<dbReference type="InterPro" id="IPR045857">
    <property type="entry name" value="O16G_dom_2"/>
</dbReference>
<gene>
    <name evidence="7" type="ORF">CE561_12000</name>
</gene>
<reference evidence="7 8" key="1">
    <citation type="submission" date="2017-06" db="EMBL/GenBank/DDBJ databases">
        <title>Isolation and characterization of a thermophilic and butanogenic Thermoanaerobacterium thermosaccharolyticum M5 capable of efficient degradation of hemicellulose.</title>
        <authorList>
            <person name="Xin F."/>
            <person name="Jiang Y."/>
        </authorList>
    </citation>
    <scope>NUCLEOTIDE SEQUENCE [LARGE SCALE GENOMIC DNA]</scope>
    <source>
        <strain evidence="7 8">M5</strain>
    </source>
</reference>
<dbReference type="Pfam" id="PF00128">
    <property type="entry name" value="Alpha-amylase"/>
    <property type="match status" value="1"/>
</dbReference>
<sequence length="560" mass="66058">MKKAWWKESVVYQIYPRSFKDSNGDGIGDLRGIIEKLDYLKFLGVDVLWLCPIYKSPNCDNGYDISDYKDIMDEFGTMEDFDELLFEAHKRGLKILMDLVVNHTSDEHIWFINSRKSKDNEYRDYYIWRKGKDGKEPNNWGSSFSGSAWEYDEATDMYYLHCFAKKQPDLNWENEKVRKEVQDIVKWWLDKGIDGFRMDVINMISKDQRFPDGIVPEGGLYGDMSPYVMNGPRVHEYLKELSEKVLSKYDIMTVGETPCVTPEIAIDYVGEDRNELNMVFSFEHMDIDKDVINLTKKPLDLVELKKIMSKWQKGMSDRGWNSLYWNNHDQPRVVSRFGNDTEYWDKSAKMLATCLHIQQGTPYIYQGEEIGMTNVRFQDIEDYRDIAVINGYNEEVIIKGRSHEQYMQYIYDFSRDNARTPMQWDDSDNGGFTTGKPWIKVNPNYTKINVAKQIGDKDSILNYYRRLIKLRKENEIIIYGDFELILPDDKNIFSYTRKLNNEMLLVICNFTSNNTEFSLPDNINYVDKNLLISNYDVANDDNIENFELRPYESRVYLLKV</sequence>
<dbReference type="InterPro" id="IPR006047">
    <property type="entry name" value="GH13_cat_dom"/>
</dbReference>
<evidence type="ECO:0000256" key="5">
    <source>
        <dbReference type="ARBA" id="ARBA00023295"/>
    </source>
</evidence>
<dbReference type="EMBL" id="NKHD01000043">
    <property type="protein sequence ID" value="OXT05985.1"/>
    <property type="molecule type" value="Genomic_DNA"/>
</dbReference>
<dbReference type="RefSeq" id="WP_094046418.1">
    <property type="nucleotide sequence ID" value="NZ_NKHD01000043.1"/>
</dbReference>
<dbReference type="NCBIfam" id="NF008183">
    <property type="entry name" value="PRK10933.1"/>
    <property type="match status" value="1"/>
</dbReference>
<dbReference type="SMART" id="SM00642">
    <property type="entry name" value="Aamy"/>
    <property type="match status" value="1"/>
</dbReference>
<dbReference type="InterPro" id="IPR013780">
    <property type="entry name" value="Glyco_hydro_b"/>
</dbReference>
<keyword evidence="4 7" id="KW-0378">Hydrolase</keyword>
<evidence type="ECO:0000313" key="7">
    <source>
        <dbReference type="EMBL" id="OXT05985.1"/>
    </source>
</evidence>
<dbReference type="InterPro" id="IPR017853">
    <property type="entry name" value="GH"/>
</dbReference>
<dbReference type="FunFam" id="3.90.400.10:FF:000002">
    <property type="entry name" value="Sucrose isomerase"/>
    <property type="match status" value="1"/>
</dbReference>
<evidence type="ECO:0000313" key="8">
    <source>
        <dbReference type="Proteomes" id="UP000215301"/>
    </source>
</evidence>
<dbReference type="GO" id="GO:0009313">
    <property type="term" value="P:oligosaccharide catabolic process"/>
    <property type="evidence" value="ECO:0007669"/>
    <property type="project" value="TreeGrafter"/>
</dbReference>
<accession>A0A231VCS4</accession>
<dbReference type="AlphaFoldDB" id="A0A231VCS4"/>
<dbReference type="Gene3D" id="3.20.20.80">
    <property type="entry name" value="Glycosidases"/>
    <property type="match status" value="1"/>
</dbReference>
<dbReference type="Gene3D" id="3.90.400.10">
    <property type="entry name" value="Oligo-1,6-glucosidase, Domain 2"/>
    <property type="match status" value="1"/>
</dbReference>
<evidence type="ECO:0000256" key="2">
    <source>
        <dbReference type="ARBA" id="ARBA00008061"/>
    </source>
</evidence>
<dbReference type="SUPFAM" id="SSF51011">
    <property type="entry name" value="Glycosyl hydrolase domain"/>
    <property type="match status" value="1"/>
</dbReference>
<dbReference type="CDD" id="cd11333">
    <property type="entry name" value="AmyAc_SI_OligoGlu_DGase"/>
    <property type="match status" value="1"/>
</dbReference>
<dbReference type="GO" id="GO:0005737">
    <property type="term" value="C:cytoplasm"/>
    <property type="evidence" value="ECO:0007669"/>
    <property type="project" value="UniProtKB-SubCell"/>
</dbReference>
<dbReference type="GO" id="GO:0004556">
    <property type="term" value="F:alpha-amylase activity"/>
    <property type="evidence" value="ECO:0007669"/>
    <property type="project" value="TreeGrafter"/>
</dbReference>
<comment type="caution">
    <text evidence="7">The sequence shown here is derived from an EMBL/GenBank/DDBJ whole genome shotgun (WGS) entry which is preliminary data.</text>
</comment>
<dbReference type="FunFam" id="2.60.40.1180:FF:000007">
    <property type="entry name" value="Sucrose isomerase"/>
    <property type="match status" value="1"/>
</dbReference>
<evidence type="ECO:0000256" key="4">
    <source>
        <dbReference type="ARBA" id="ARBA00022801"/>
    </source>
</evidence>
<organism evidence="7 8">
    <name type="scientific">Thermoanaerobacterium thermosaccharolyticum</name>
    <name type="common">Clostridium thermosaccharolyticum</name>
    <dbReference type="NCBI Taxonomy" id="1517"/>
    <lineage>
        <taxon>Bacteria</taxon>
        <taxon>Bacillati</taxon>
        <taxon>Bacillota</taxon>
        <taxon>Clostridia</taxon>
        <taxon>Thermoanaerobacterales</taxon>
        <taxon>Thermoanaerobacteraceae</taxon>
        <taxon>Thermoanaerobacterium</taxon>
    </lineage>
</organism>
<keyword evidence="5" id="KW-0326">Glycosidase</keyword>
<dbReference type="SUPFAM" id="SSF51445">
    <property type="entry name" value="(Trans)glycosidases"/>
    <property type="match status" value="1"/>
</dbReference>
<protein>
    <submittedName>
        <fullName evidence="7">Glucohydrolase</fullName>
    </submittedName>
</protein>
<dbReference type="FunFam" id="3.20.20.80:FF:000064">
    <property type="entry name" value="Oligo-1,6-glucosidase"/>
    <property type="match status" value="1"/>
</dbReference>
<evidence type="ECO:0000256" key="1">
    <source>
        <dbReference type="ARBA" id="ARBA00004496"/>
    </source>
</evidence>
<dbReference type="PANTHER" id="PTHR10357">
    <property type="entry name" value="ALPHA-AMYLASE FAMILY MEMBER"/>
    <property type="match status" value="1"/>
</dbReference>
<dbReference type="Proteomes" id="UP000215301">
    <property type="component" value="Unassembled WGS sequence"/>
</dbReference>
<dbReference type="Gene3D" id="2.60.40.1180">
    <property type="entry name" value="Golgi alpha-mannosidase II"/>
    <property type="match status" value="1"/>
</dbReference>
<dbReference type="PANTHER" id="PTHR10357:SF184">
    <property type="entry name" value="OLIGO-1,6-GLUCOSIDASE 1"/>
    <property type="match status" value="1"/>
</dbReference>